<reference evidence="4" key="1">
    <citation type="submission" date="2017-05" db="EMBL/GenBank/DDBJ databases">
        <title>Complete and WGS of Bordetella genogroups.</title>
        <authorList>
            <person name="Spilker T."/>
            <person name="Lipuma J."/>
        </authorList>
    </citation>
    <scope>NUCLEOTIDE SEQUENCE [LARGE SCALE GENOMIC DNA]</scope>
    <source>
        <strain evidence="4">AU16122</strain>
    </source>
</reference>
<keyword evidence="4" id="KW-1185">Reference proteome</keyword>
<organism evidence="3 4">
    <name type="scientific">Bordetella genomosp. 10</name>
    <dbReference type="NCBI Taxonomy" id="1416804"/>
    <lineage>
        <taxon>Bacteria</taxon>
        <taxon>Pseudomonadati</taxon>
        <taxon>Pseudomonadota</taxon>
        <taxon>Betaproteobacteria</taxon>
        <taxon>Burkholderiales</taxon>
        <taxon>Alcaligenaceae</taxon>
        <taxon>Bordetella</taxon>
    </lineage>
</organism>
<dbReference type="EMBL" id="NEVM01000005">
    <property type="protein sequence ID" value="OZI31038.1"/>
    <property type="molecule type" value="Genomic_DNA"/>
</dbReference>
<dbReference type="InterPro" id="IPR005064">
    <property type="entry name" value="BUG"/>
</dbReference>
<dbReference type="Gene3D" id="3.40.190.10">
    <property type="entry name" value="Periplasmic binding protein-like II"/>
    <property type="match status" value="1"/>
</dbReference>
<accession>A0A261S120</accession>
<dbReference type="SUPFAM" id="SSF53850">
    <property type="entry name" value="Periplasmic binding protein-like II"/>
    <property type="match status" value="1"/>
</dbReference>
<dbReference type="PIRSF" id="PIRSF017082">
    <property type="entry name" value="YflP"/>
    <property type="match status" value="1"/>
</dbReference>
<feature type="chain" id="PRO_5012921406" description="ABC transporter substrate-binding protein" evidence="2">
    <location>
        <begin position="25"/>
        <end position="322"/>
    </location>
</feature>
<dbReference type="Gene3D" id="3.40.190.150">
    <property type="entry name" value="Bordetella uptake gene, domain 1"/>
    <property type="match status" value="1"/>
</dbReference>
<evidence type="ECO:0000313" key="3">
    <source>
        <dbReference type="EMBL" id="OZI31038.1"/>
    </source>
</evidence>
<keyword evidence="2" id="KW-0732">Signal</keyword>
<evidence type="ECO:0000313" key="4">
    <source>
        <dbReference type="Proteomes" id="UP000216020"/>
    </source>
</evidence>
<evidence type="ECO:0000256" key="1">
    <source>
        <dbReference type="ARBA" id="ARBA00006987"/>
    </source>
</evidence>
<feature type="signal peptide" evidence="2">
    <location>
        <begin position="1"/>
        <end position="24"/>
    </location>
</feature>
<dbReference type="OrthoDB" id="8678477at2"/>
<comment type="caution">
    <text evidence="3">The sequence shown here is derived from an EMBL/GenBank/DDBJ whole genome shotgun (WGS) entry which is preliminary data.</text>
</comment>
<dbReference type="PANTHER" id="PTHR42928">
    <property type="entry name" value="TRICARBOXYLATE-BINDING PROTEIN"/>
    <property type="match status" value="1"/>
</dbReference>
<proteinExistence type="inferred from homology"/>
<dbReference type="Pfam" id="PF03401">
    <property type="entry name" value="TctC"/>
    <property type="match status" value="1"/>
</dbReference>
<gene>
    <name evidence="3" type="ORF">CAL29_24130</name>
</gene>
<dbReference type="AlphaFoldDB" id="A0A261S120"/>
<dbReference type="InterPro" id="IPR042100">
    <property type="entry name" value="Bug_dom1"/>
</dbReference>
<evidence type="ECO:0000256" key="2">
    <source>
        <dbReference type="SAM" id="SignalP"/>
    </source>
</evidence>
<dbReference type="Proteomes" id="UP000216020">
    <property type="component" value="Unassembled WGS sequence"/>
</dbReference>
<evidence type="ECO:0008006" key="5">
    <source>
        <dbReference type="Google" id="ProtNLM"/>
    </source>
</evidence>
<dbReference type="PANTHER" id="PTHR42928:SF5">
    <property type="entry name" value="BLR1237 PROTEIN"/>
    <property type="match status" value="1"/>
</dbReference>
<protein>
    <recommendedName>
        <fullName evidence="5">ABC transporter substrate-binding protein</fullName>
    </recommendedName>
</protein>
<dbReference type="CDD" id="cd07012">
    <property type="entry name" value="PBP2_Bug_TTT"/>
    <property type="match status" value="1"/>
</dbReference>
<dbReference type="RefSeq" id="WP_094855454.1">
    <property type="nucleotide sequence ID" value="NZ_NEVM01000005.1"/>
</dbReference>
<comment type="similarity">
    <text evidence="1">Belongs to the UPF0065 (bug) family.</text>
</comment>
<sequence>MKFQLRLAYAMGALFCAAAGAAHAEWPDDHPIQIVVGYSAGSATDLMARNLAPFLARHLGGHAQIIVIDKPGATGAIANAFVQHSKPDGYTLGTINLPGFVFTPMYQKTNYQPADMSIVARMVADPAVLITRKDNPANNLADVVQAMHKAPGRVSFGNNGVGTNGHLTQLMLQQAIGVDGIAVPFKGSGETSTALLSKQVDYVILSASEATMLQQNPVKVLAQFSPSGQRSQALPDVPTAQEQGFNVLMTSERGFSGPKGLPKNIIDRLDTAISAALQDPDYRKAAVNDLPVLAYLPGDQWSASMKESAERLSKLVPLMPKD</sequence>
<name>A0A261S120_9BORD</name>